<dbReference type="GO" id="GO:0003677">
    <property type="term" value="F:DNA binding"/>
    <property type="evidence" value="ECO:0007669"/>
    <property type="project" value="InterPro"/>
</dbReference>
<sequence length="411" mass="45010">MEAIELGKRLRDARELCGINQDNAAAAIGAPRTAISLIESGQRSVSTLELSKLAGLYGRSPVAFFEETSQYETVRLLLRRTVDNHMGASEKEGIMTSLDLWEEGARLEAILGNSTRPAVPTYSFGVPRSKGEAVRQGEATAEDERRRLGIGFGTIADVADIIANQSIWTSASDLPNETSGLFVAHRDVGLAILVNARHARGRRRFSYAHEYAHALLDRERSIDLSRAQNRDDPIEVRANAFAASFLMPKGGISAILRQIDKGGPSRLQGELFSSASDDAVPVEVRPVPGTQRLTYQDAAYIAHHFGVSYPAAVFRLQNLSHITQKEAASLLAQSNTGNSYLHTLGLLDDINGEDGQNANRRELKLQLTRLAIEAYRREEISRGRVMEIARKLDLSGDTLLRLAEAARVPQG</sequence>
<comment type="caution">
    <text evidence="3">The sequence shown here is derived from an EMBL/GenBank/DDBJ whole genome shotgun (WGS) entry which is preliminary data.</text>
</comment>
<feature type="domain" description="HTH cro/C1-type" evidence="2">
    <location>
        <begin position="10"/>
        <end position="64"/>
    </location>
</feature>
<dbReference type="RefSeq" id="WP_126907219.1">
    <property type="nucleotide sequence ID" value="NZ_ML133748.1"/>
</dbReference>
<name>A0A432P9G1_9HYPH</name>
<dbReference type="PANTHER" id="PTHR43236">
    <property type="entry name" value="ANTITOXIN HIGA1"/>
    <property type="match status" value="1"/>
</dbReference>
<proteinExistence type="inferred from homology"/>
<evidence type="ECO:0000313" key="4">
    <source>
        <dbReference type="Proteomes" id="UP000278081"/>
    </source>
</evidence>
<evidence type="ECO:0000313" key="3">
    <source>
        <dbReference type="EMBL" id="RUM09733.1"/>
    </source>
</evidence>
<gene>
    <name evidence="3" type="ORF">EFR84_00650</name>
</gene>
<dbReference type="Pfam" id="PF01381">
    <property type="entry name" value="HTH_3"/>
    <property type="match status" value="1"/>
</dbReference>
<dbReference type="PROSITE" id="PS50943">
    <property type="entry name" value="HTH_CROC1"/>
    <property type="match status" value="1"/>
</dbReference>
<dbReference type="CDD" id="cd00093">
    <property type="entry name" value="HTH_XRE"/>
    <property type="match status" value="1"/>
</dbReference>
<dbReference type="InterPro" id="IPR010359">
    <property type="entry name" value="IrrE_HExxH"/>
</dbReference>
<dbReference type="InterPro" id="IPR052345">
    <property type="entry name" value="Rad_response_metalloprotease"/>
</dbReference>
<dbReference type="EMBL" id="RJTJ01000001">
    <property type="protein sequence ID" value="RUM09733.1"/>
    <property type="molecule type" value="Genomic_DNA"/>
</dbReference>
<dbReference type="PANTHER" id="PTHR43236:SF2">
    <property type="entry name" value="BLL0069 PROTEIN"/>
    <property type="match status" value="1"/>
</dbReference>
<accession>A0A432P9G1</accession>
<dbReference type="Gene3D" id="1.10.260.40">
    <property type="entry name" value="lambda repressor-like DNA-binding domains"/>
    <property type="match status" value="1"/>
</dbReference>
<organism evidence="3 4">
    <name type="scientific">Rhizobium chutanense</name>
    <dbReference type="NCBI Taxonomy" id="2035448"/>
    <lineage>
        <taxon>Bacteria</taxon>
        <taxon>Pseudomonadati</taxon>
        <taxon>Pseudomonadota</taxon>
        <taxon>Alphaproteobacteria</taxon>
        <taxon>Hyphomicrobiales</taxon>
        <taxon>Rhizobiaceae</taxon>
        <taxon>Rhizobium/Agrobacterium group</taxon>
        <taxon>Rhizobium</taxon>
    </lineage>
</organism>
<dbReference type="InterPro" id="IPR010982">
    <property type="entry name" value="Lambda_DNA-bd_dom_sf"/>
</dbReference>
<protein>
    <submittedName>
        <fullName evidence="3">ImmA/IrrE family metallo-endopeptidase</fullName>
    </submittedName>
</protein>
<dbReference type="InterPro" id="IPR001387">
    <property type="entry name" value="Cro/C1-type_HTH"/>
</dbReference>
<evidence type="ECO:0000256" key="1">
    <source>
        <dbReference type="ARBA" id="ARBA00007227"/>
    </source>
</evidence>
<dbReference type="SMART" id="SM00530">
    <property type="entry name" value="HTH_XRE"/>
    <property type="match status" value="1"/>
</dbReference>
<dbReference type="Pfam" id="PF06114">
    <property type="entry name" value="Peptidase_M78"/>
    <property type="match status" value="1"/>
</dbReference>
<comment type="similarity">
    <text evidence="1">Belongs to the short-chain fatty acyl-CoA assimilation regulator (ScfR) family.</text>
</comment>
<reference evidence="3 4" key="1">
    <citation type="submission" date="2018-11" db="EMBL/GenBank/DDBJ databases">
        <title>Rhizobium chutanense sp. nov., isolated from root nodules of Phaseolus vulgaris in China.</title>
        <authorList>
            <person name="Huo Y."/>
        </authorList>
    </citation>
    <scope>NUCLEOTIDE SEQUENCE [LARGE SCALE GENOMIC DNA]</scope>
    <source>
        <strain evidence="3 4">C16</strain>
    </source>
</reference>
<dbReference type="Proteomes" id="UP000278081">
    <property type="component" value="Unassembled WGS sequence"/>
</dbReference>
<dbReference type="AlphaFoldDB" id="A0A432P9G1"/>
<dbReference type="OrthoDB" id="9794834at2"/>
<dbReference type="SUPFAM" id="SSF47413">
    <property type="entry name" value="lambda repressor-like DNA-binding domains"/>
    <property type="match status" value="1"/>
</dbReference>
<evidence type="ECO:0000259" key="2">
    <source>
        <dbReference type="PROSITE" id="PS50943"/>
    </source>
</evidence>
<dbReference type="Gene3D" id="1.10.10.2910">
    <property type="match status" value="1"/>
</dbReference>